<gene>
    <name evidence="2" type="ORF">J1605_009205</name>
</gene>
<accession>A0AB34GXX7</accession>
<dbReference type="Proteomes" id="UP001159641">
    <property type="component" value="Unassembled WGS sequence"/>
</dbReference>
<comment type="caution">
    <text evidence="2">The sequence shown here is derived from an EMBL/GenBank/DDBJ whole genome shotgun (WGS) entry which is preliminary data.</text>
</comment>
<keyword evidence="3" id="KW-1185">Reference proteome</keyword>
<evidence type="ECO:0000313" key="2">
    <source>
        <dbReference type="EMBL" id="KAJ8783500.1"/>
    </source>
</evidence>
<evidence type="ECO:0000256" key="1">
    <source>
        <dbReference type="SAM" id="MobiDB-lite"/>
    </source>
</evidence>
<feature type="region of interest" description="Disordered" evidence="1">
    <location>
        <begin position="270"/>
        <end position="294"/>
    </location>
</feature>
<organism evidence="2 3">
    <name type="scientific">Eschrichtius robustus</name>
    <name type="common">California gray whale</name>
    <name type="synonym">Eschrichtius gibbosus</name>
    <dbReference type="NCBI Taxonomy" id="9764"/>
    <lineage>
        <taxon>Eukaryota</taxon>
        <taxon>Metazoa</taxon>
        <taxon>Chordata</taxon>
        <taxon>Craniata</taxon>
        <taxon>Vertebrata</taxon>
        <taxon>Euteleostomi</taxon>
        <taxon>Mammalia</taxon>
        <taxon>Eutheria</taxon>
        <taxon>Laurasiatheria</taxon>
        <taxon>Artiodactyla</taxon>
        <taxon>Whippomorpha</taxon>
        <taxon>Cetacea</taxon>
        <taxon>Mysticeti</taxon>
        <taxon>Eschrichtiidae</taxon>
        <taxon>Eschrichtius</taxon>
    </lineage>
</organism>
<reference evidence="2 3" key="1">
    <citation type="submission" date="2022-11" db="EMBL/GenBank/DDBJ databases">
        <title>Whole genome sequence of Eschrichtius robustus ER-17-0199.</title>
        <authorList>
            <person name="Bruniche-Olsen A."/>
            <person name="Black A.N."/>
            <person name="Fields C.J."/>
            <person name="Walden K."/>
            <person name="Dewoody J.A."/>
        </authorList>
    </citation>
    <scope>NUCLEOTIDE SEQUENCE [LARGE SCALE GENOMIC DNA]</scope>
    <source>
        <strain evidence="2">ER-17-0199</strain>
        <tissue evidence="2">Blubber</tissue>
    </source>
</reference>
<feature type="compositionally biased region" description="Gly residues" evidence="1">
    <location>
        <begin position="26"/>
        <end position="40"/>
    </location>
</feature>
<proteinExistence type="predicted"/>
<dbReference type="AlphaFoldDB" id="A0AB34GXX7"/>
<feature type="region of interest" description="Disordered" evidence="1">
    <location>
        <begin position="173"/>
        <end position="196"/>
    </location>
</feature>
<evidence type="ECO:0000313" key="3">
    <source>
        <dbReference type="Proteomes" id="UP001159641"/>
    </source>
</evidence>
<sequence length="319" mass="33283">MSRRLVASLRTPGRLAEVPEQLPGLGRVGGGEEGTVGLTGGPQAPVQEVSTRSTPRPPPVRGPVVVTTCPLPSELRPGSGDAPVLRVEYSRSAVVTPAPLDAQVGSQPGAGRGALAWLELDQGRHPGPACVGETCHSWGLCGPKQCPSVHLRGPAGGGARAACVVQGRERTSNTAVTVDTKPQPGERPQKQDWGRPGLLLRCPLTGLGVCPQAAAPGARDEDEDDEDFVEVPEKEGYEACISEHLQPECGEWPGWGRAEVPRRTLPFGADLTSGLGPAKQGAGRGRHPESVPPGPEVHCVPARRPCGAAFIENHVILIS</sequence>
<dbReference type="EMBL" id="JAIQCJ010002084">
    <property type="protein sequence ID" value="KAJ8783500.1"/>
    <property type="molecule type" value="Genomic_DNA"/>
</dbReference>
<feature type="region of interest" description="Disordered" evidence="1">
    <location>
        <begin position="1"/>
        <end position="63"/>
    </location>
</feature>
<name>A0AB34GXX7_ESCRO</name>
<protein>
    <submittedName>
        <fullName evidence="2">Uncharacterized protein</fullName>
    </submittedName>
</protein>